<sequence>MEIKDLIISKNSNLREALHSLDKSGSGVLFIVGETNQLLGVLTDGDVRRFLLSEMNLETAVTNVMNADFVSLPSSSDNSTILANLNDRIKIIPLLNDKREVVDYASLNRLRRISIASPLLEGNELTYLTECIKTNWISSQGKYVRKFEALFRDYHENHEALAVSNGTVALHLALAALGVGKGDEVLVPNMTFAASINAVLYTGATPVLVEIEEKTLNIDVSKIEALITPKTRAIMPVHLYGQACDMNEVMRIANQHDLLVVEDCAEALGSTYEGRPLGAFGDAATFSFYGNKTITTGEGGMVLFKDPAVAEKGAVLRDHGMSKDRRYWHDYVGFNYRLTNLQAAIGVAQFERLDHFVNAKKELAEKYNTTLSKYAFFQIPAKRENATNSYWLYTFLVKESAPFKRQDLMDFLNEKGVETRPIFFPLNIMPPYVDYGDKDAFDLSKRISEAGMSLPSAVNLSALEVDYICACISEFVAQY</sequence>
<evidence type="ECO:0000259" key="12">
    <source>
        <dbReference type="PROSITE" id="PS51371"/>
    </source>
</evidence>
<comment type="catalytic activity">
    <reaction evidence="7">
        <text>GDP-alpha-D-perosamine + 2-oxoglutarate = GDP-4-dehydro-alpha-D-rhamnose + L-glutamate</text>
        <dbReference type="Rhea" id="RHEA:36779"/>
        <dbReference type="ChEBI" id="CHEBI:16810"/>
        <dbReference type="ChEBI" id="CHEBI:29985"/>
        <dbReference type="ChEBI" id="CHEBI:57964"/>
        <dbReference type="ChEBI" id="CHEBI:73996"/>
        <dbReference type="EC" id="2.6.1.102"/>
    </reaction>
</comment>
<accession>A0A6S6UIH0</accession>
<comment type="similarity">
    <text evidence="6 11">Belongs to the DegT/DnrJ/EryC1 family.</text>
</comment>
<evidence type="ECO:0000256" key="2">
    <source>
        <dbReference type="ARBA" id="ARBA00005125"/>
    </source>
</evidence>
<dbReference type="InterPro" id="IPR015421">
    <property type="entry name" value="PyrdxlP-dep_Trfase_major"/>
</dbReference>
<dbReference type="GO" id="GO:0000271">
    <property type="term" value="P:polysaccharide biosynthetic process"/>
    <property type="evidence" value="ECO:0007669"/>
    <property type="project" value="TreeGrafter"/>
</dbReference>
<evidence type="ECO:0000256" key="6">
    <source>
        <dbReference type="ARBA" id="ARBA00037999"/>
    </source>
</evidence>
<dbReference type="InterPro" id="IPR000644">
    <property type="entry name" value="CBS_dom"/>
</dbReference>
<dbReference type="InterPro" id="IPR015424">
    <property type="entry name" value="PyrdxlP-dep_Trfase"/>
</dbReference>
<dbReference type="SUPFAM" id="SSF54631">
    <property type="entry name" value="CBS-domain pair"/>
    <property type="match status" value="1"/>
</dbReference>
<dbReference type="PANTHER" id="PTHR30244:SF34">
    <property type="entry name" value="DTDP-4-AMINO-4,6-DIDEOXYGALACTOSE TRANSAMINASE"/>
    <property type="match status" value="1"/>
</dbReference>
<evidence type="ECO:0000256" key="5">
    <source>
        <dbReference type="ARBA" id="ARBA00022898"/>
    </source>
</evidence>
<evidence type="ECO:0000256" key="9">
    <source>
        <dbReference type="ARBA" id="ARBA00074221"/>
    </source>
</evidence>
<dbReference type="EC" id="2.6.1.102" evidence="8"/>
<dbReference type="GO" id="GO:0030170">
    <property type="term" value="F:pyridoxal phosphate binding"/>
    <property type="evidence" value="ECO:0007669"/>
    <property type="project" value="TreeGrafter"/>
</dbReference>
<dbReference type="Gene3D" id="3.40.640.10">
    <property type="entry name" value="Type I PLP-dependent aspartate aminotransferase-like (Major domain)"/>
    <property type="match status" value="1"/>
</dbReference>
<comment type="pathway">
    <text evidence="2">Bacterial outer membrane biogenesis; LPS O-antigen biosynthesis.</text>
</comment>
<keyword evidence="5 11" id="KW-0663">Pyridoxal phosphate</keyword>
<comment type="cofactor">
    <cofactor evidence="1">
        <name>pyridoxal 5'-phosphate</name>
        <dbReference type="ChEBI" id="CHEBI:597326"/>
    </cofactor>
</comment>
<dbReference type="FunFam" id="3.40.640.10:FF:000090">
    <property type="entry name" value="Pyridoxal phosphate-dependent aminotransferase"/>
    <property type="match status" value="1"/>
</dbReference>
<feature type="domain" description="CBS" evidence="12">
    <location>
        <begin position="1"/>
        <end position="59"/>
    </location>
</feature>
<dbReference type="PROSITE" id="PS51371">
    <property type="entry name" value="CBS"/>
    <property type="match status" value="1"/>
</dbReference>
<name>A0A6S6UIH0_9BACT</name>
<gene>
    <name evidence="13" type="ORF">HELGO_WM26174</name>
</gene>
<dbReference type="SUPFAM" id="SSF53383">
    <property type="entry name" value="PLP-dependent transferases"/>
    <property type="match status" value="1"/>
</dbReference>
<evidence type="ECO:0000256" key="11">
    <source>
        <dbReference type="RuleBase" id="RU004508"/>
    </source>
</evidence>
<protein>
    <recommendedName>
        <fullName evidence="9">GDP-perosamine synthase</fullName>
        <ecNumber evidence="8">2.6.1.102</ecNumber>
    </recommendedName>
</protein>
<reference evidence="13" key="1">
    <citation type="submission" date="2020-01" db="EMBL/GenBank/DDBJ databases">
        <authorList>
            <person name="Meier V. D."/>
            <person name="Meier V D."/>
        </authorList>
    </citation>
    <scope>NUCLEOTIDE SEQUENCE</scope>
    <source>
        <strain evidence="13">HLG_WM_MAG_10</strain>
    </source>
</reference>
<dbReference type="Pfam" id="PF01041">
    <property type="entry name" value="DegT_DnrJ_EryC1"/>
    <property type="match status" value="1"/>
</dbReference>
<dbReference type="AlphaFoldDB" id="A0A6S6UIH0"/>
<dbReference type="InterPro" id="IPR046342">
    <property type="entry name" value="CBS_dom_sf"/>
</dbReference>
<dbReference type="CDD" id="cd00616">
    <property type="entry name" value="AHBA_syn"/>
    <property type="match status" value="1"/>
</dbReference>
<keyword evidence="4 13" id="KW-0808">Transferase</keyword>
<organism evidence="13">
    <name type="scientific">uncultured Aureispira sp</name>
    <dbReference type="NCBI Taxonomy" id="1331704"/>
    <lineage>
        <taxon>Bacteria</taxon>
        <taxon>Pseudomonadati</taxon>
        <taxon>Bacteroidota</taxon>
        <taxon>Saprospiria</taxon>
        <taxon>Saprospirales</taxon>
        <taxon>Saprospiraceae</taxon>
        <taxon>Aureispira</taxon>
        <taxon>environmental samples</taxon>
    </lineage>
</organism>
<evidence type="ECO:0000256" key="4">
    <source>
        <dbReference type="ARBA" id="ARBA00022679"/>
    </source>
</evidence>
<keyword evidence="3 13" id="KW-0032">Aminotransferase</keyword>
<dbReference type="PANTHER" id="PTHR30244">
    <property type="entry name" value="TRANSAMINASE"/>
    <property type="match status" value="1"/>
</dbReference>
<evidence type="ECO:0000256" key="1">
    <source>
        <dbReference type="ARBA" id="ARBA00001933"/>
    </source>
</evidence>
<dbReference type="InterPro" id="IPR000653">
    <property type="entry name" value="DegT/StrS_aminotransferase"/>
</dbReference>
<keyword evidence="10" id="KW-0129">CBS domain</keyword>
<dbReference type="Pfam" id="PF00571">
    <property type="entry name" value="CBS"/>
    <property type="match status" value="1"/>
</dbReference>
<dbReference type="Gene3D" id="3.10.580.10">
    <property type="entry name" value="CBS-domain"/>
    <property type="match status" value="1"/>
</dbReference>
<evidence type="ECO:0000256" key="7">
    <source>
        <dbReference type="ARBA" id="ARBA00051587"/>
    </source>
</evidence>
<dbReference type="EMBL" id="CACVAQ010000526">
    <property type="protein sequence ID" value="CAA6829954.1"/>
    <property type="molecule type" value="Genomic_DNA"/>
</dbReference>
<evidence type="ECO:0000256" key="8">
    <source>
        <dbReference type="ARBA" id="ARBA00066317"/>
    </source>
</evidence>
<dbReference type="GO" id="GO:0102933">
    <property type="term" value="F:GDP-4-dehydro-6-deoxy-D-mannose-4-aminotransferase activity"/>
    <property type="evidence" value="ECO:0007669"/>
    <property type="project" value="UniProtKB-EC"/>
</dbReference>
<evidence type="ECO:0000313" key="13">
    <source>
        <dbReference type="EMBL" id="CAA6829954.1"/>
    </source>
</evidence>
<evidence type="ECO:0000256" key="3">
    <source>
        <dbReference type="ARBA" id="ARBA00022576"/>
    </source>
</evidence>
<proteinExistence type="inferred from homology"/>
<evidence type="ECO:0000256" key="10">
    <source>
        <dbReference type="PROSITE-ProRule" id="PRU00703"/>
    </source>
</evidence>